<dbReference type="InterPro" id="IPR036390">
    <property type="entry name" value="WH_DNA-bd_sf"/>
</dbReference>
<reference evidence="6" key="1">
    <citation type="submission" date="2009-12" db="EMBL/GenBank/DDBJ databases">
        <title>Sequence of Clostridiales genomosp. BVAB3 str. UPII9-5.</title>
        <authorList>
            <person name="Madupu R."/>
            <person name="Durkin A.S."/>
            <person name="Torralba M."/>
            <person name="Methe B."/>
            <person name="Sutton G.G."/>
            <person name="Strausberg R.L."/>
            <person name="Nelson K.E."/>
        </authorList>
    </citation>
    <scope>NUCLEOTIDE SEQUENCE [LARGE SCALE GENOMIC DNA]</scope>
    <source>
        <strain evidence="6">28L</strain>
    </source>
</reference>
<evidence type="ECO:0000256" key="1">
    <source>
        <dbReference type="ARBA" id="ARBA00023015"/>
    </source>
</evidence>
<evidence type="ECO:0000256" key="2">
    <source>
        <dbReference type="ARBA" id="ARBA00023125"/>
    </source>
</evidence>
<dbReference type="InterPro" id="IPR051011">
    <property type="entry name" value="Metal_resp_trans_reg"/>
</dbReference>
<dbReference type="PRINTS" id="PR00778">
    <property type="entry name" value="HTHARSR"/>
</dbReference>
<dbReference type="AlphaFoldDB" id="D3LUI4"/>
<dbReference type="CDD" id="cd00090">
    <property type="entry name" value="HTH_ARSR"/>
    <property type="match status" value="1"/>
</dbReference>
<feature type="domain" description="HTH arsR-type" evidence="4">
    <location>
        <begin position="28"/>
        <end position="119"/>
    </location>
</feature>
<accession>D3LUI4</accession>
<dbReference type="RefSeq" id="WP_009369704.1">
    <property type="nucleotide sequence ID" value="NZ_ADGP01000018.1"/>
</dbReference>
<name>D3LUI4_9FIRM</name>
<dbReference type="STRING" id="699218.HMPREF0889_0174"/>
<keyword evidence="2" id="KW-0238">DNA-binding</keyword>
<sequence length="119" mass="13644">MKLEHTEANKSRTQVEREWHLSHDSERLKANIQELANNFKVLGDPTRLRILQALMHGERCVRELADGIQMEQSAVSHQLRTLRDAGLVNFRRDGKVVYYSLADAHVFTLLSVGIEHVAE</sequence>
<dbReference type="OrthoDB" id="9794330at2"/>
<organism evidence="5 6">
    <name type="scientific">Megasphaera lornae</name>
    <dbReference type="NCBI Taxonomy" id="1000568"/>
    <lineage>
        <taxon>Bacteria</taxon>
        <taxon>Bacillati</taxon>
        <taxon>Bacillota</taxon>
        <taxon>Negativicutes</taxon>
        <taxon>Veillonellales</taxon>
        <taxon>Veillonellaceae</taxon>
        <taxon>Megasphaera</taxon>
    </lineage>
</organism>
<gene>
    <name evidence="5" type="ORF">HMPREF0889_0174</name>
</gene>
<comment type="caution">
    <text evidence="5">The sequence shown here is derived from an EMBL/GenBank/DDBJ whole genome shotgun (WGS) entry which is preliminary data.</text>
</comment>
<dbReference type="EMBL" id="ADGP01000018">
    <property type="protein sequence ID" value="EFD94172.1"/>
    <property type="molecule type" value="Genomic_DNA"/>
</dbReference>
<evidence type="ECO:0000256" key="3">
    <source>
        <dbReference type="ARBA" id="ARBA00023163"/>
    </source>
</evidence>
<protein>
    <submittedName>
        <fullName evidence="5">Transcriptional regulator, ArsR family</fullName>
    </submittedName>
</protein>
<keyword evidence="1" id="KW-0805">Transcription regulation</keyword>
<dbReference type="eggNOG" id="COG0640">
    <property type="taxonomic scope" value="Bacteria"/>
</dbReference>
<proteinExistence type="predicted"/>
<dbReference type="Proteomes" id="UP000003242">
    <property type="component" value="Unassembled WGS sequence"/>
</dbReference>
<dbReference type="GO" id="GO:0003677">
    <property type="term" value="F:DNA binding"/>
    <property type="evidence" value="ECO:0007669"/>
    <property type="project" value="UniProtKB-KW"/>
</dbReference>
<dbReference type="PROSITE" id="PS50987">
    <property type="entry name" value="HTH_ARSR_2"/>
    <property type="match status" value="1"/>
</dbReference>
<evidence type="ECO:0000259" key="4">
    <source>
        <dbReference type="PROSITE" id="PS50987"/>
    </source>
</evidence>
<evidence type="ECO:0000313" key="6">
    <source>
        <dbReference type="Proteomes" id="UP000003242"/>
    </source>
</evidence>
<dbReference type="Pfam" id="PF01022">
    <property type="entry name" value="HTH_5"/>
    <property type="match status" value="1"/>
</dbReference>
<keyword evidence="3" id="KW-0804">Transcription</keyword>
<dbReference type="PANTHER" id="PTHR43132:SF6">
    <property type="entry name" value="HTH-TYPE TRANSCRIPTIONAL REPRESSOR CZRA"/>
    <property type="match status" value="1"/>
</dbReference>
<dbReference type="GO" id="GO:0003700">
    <property type="term" value="F:DNA-binding transcription factor activity"/>
    <property type="evidence" value="ECO:0007669"/>
    <property type="project" value="InterPro"/>
</dbReference>
<dbReference type="SUPFAM" id="SSF46785">
    <property type="entry name" value="Winged helix' DNA-binding domain"/>
    <property type="match status" value="1"/>
</dbReference>
<dbReference type="SMART" id="SM00418">
    <property type="entry name" value="HTH_ARSR"/>
    <property type="match status" value="1"/>
</dbReference>
<dbReference type="InterPro" id="IPR036388">
    <property type="entry name" value="WH-like_DNA-bd_sf"/>
</dbReference>
<dbReference type="InterPro" id="IPR001845">
    <property type="entry name" value="HTH_ArsR_DNA-bd_dom"/>
</dbReference>
<evidence type="ECO:0000313" key="5">
    <source>
        <dbReference type="EMBL" id="EFD94172.1"/>
    </source>
</evidence>
<dbReference type="PANTHER" id="PTHR43132">
    <property type="entry name" value="ARSENICAL RESISTANCE OPERON REPRESSOR ARSR-RELATED"/>
    <property type="match status" value="1"/>
</dbReference>
<dbReference type="InterPro" id="IPR011991">
    <property type="entry name" value="ArsR-like_HTH"/>
</dbReference>
<dbReference type="NCBIfam" id="NF033788">
    <property type="entry name" value="HTH_metalloreg"/>
    <property type="match status" value="1"/>
</dbReference>
<dbReference type="Gene3D" id="1.10.10.10">
    <property type="entry name" value="Winged helix-like DNA-binding domain superfamily/Winged helix DNA-binding domain"/>
    <property type="match status" value="1"/>
</dbReference>